<keyword evidence="5 6" id="KW-0472">Membrane</keyword>
<dbReference type="PRINTS" id="PR00885">
    <property type="entry name" value="BCTERIALGSPH"/>
</dbReference>
<dbReference type="AlphaFoldDB" id="A0A2S3QZ73"/>
<comment type="caution">
    <text evidence="7">The sequence shown here is derived from an EMBL/GenBank/DDBJ whole genome shotgun (WGS) entry which is preliminary data.</text>
</comment>
<keyword evidence="2" id="KW-0488">Methylation</keyword>
<evidence type="ECO:0000256" key="4">
    <source>
        <dbReference type="ARBA" id="ARBA00022989"/>
    </source>
</evidence>
<dbReference type="SUPFAM" id="SSF54523">
    <property type="entry name" value="Pili subunits"/>
    <property type="match status" value="1"/>
</dbReference>
<dbReference type="GO" id="GO:0015628">
    <property type="term" value="P:protein secretion by the type II secretion system"/>
    <property type="evidence" value="ECO:0007669"/>
    <property type="project" value="InterPro"/>
</dbReference>
<keyword evidence="3 6" id="KW-0812">Transmembrane</keyword>
<dbReference type="Pfam" id="PF07963">
    <property type="entry name" value="N_methyl"/>
    <property type="match status" value="1"/>
</dbReference>
<dbReference type="GO" id="GO:0016301">
    <property type="term" value="F:kinase activity"/>
    <property type="evidence" value="ECO:0007669"/>
    <property type="project" value="UniProtKB-KW"/>
</dbReference>
<dbReference type="NCBIfam" id="TIGR02532">
    <property type="entry name" value="IV_pilin_GFxxxE"/>
    <property type="match status" value="1"/>
</dbReference>
<dbReference type="GO" id="GO:0015627">
    <property type="term" value="C:type II protein secretion system complex"/>
    <property type="evidence" value="ECO:0007669"/>
    <property type="project" value="InterPro"/>
</dbReference>
<keyword evidence="7" id="KW-0808">Transferase</keyword>
<dbReference type="Proteomes" id="UP000237466">
    <property type="component" value="Unassembled WGS sequence"/>
</dbReference>
<name>A0A2S3QZ73_VIBVL</name>
<sequence length="157" mass="17579">MKYRQTGFTLIEMIVVLVLIAIVSSVAAVRFLGIQADARSQKVRDMAGQMRTAVDMVYAKSAILGVESSCNYIQKVEVESYYVCHGYPIAYIDAVRRLLNIDRNGGLHINNKEIDGHRVAAISFYADKYTFQTSGDFCQILYQPEKQPQIVSLTNGC</sequence>
<dbReference type="InterPro" id="IPR045584">
    <property type="entry name" value="Pilin-like"/>
</dbReference>
<evidence type="ECO:0000256" key="2">
    <source>
        <dbReference type="ARBA" id="ARBA00022481"/>
    </source>
</evidence>
<dbReference type="PROSITE" id="PS00409">
    <property type="entry name" value="PROKAR_NTER_METHYL"/>
    <property type="match status" value="1"/>
</dbReference>
<comment type="subcellular location">
    <subcellularLocation>
        <location evidence="1">Membrane</location>
        <topology evidence="1">Single-pass membrane protein</topology>
    </subcellularLocation>
</comment>
<feature type="transmembrane region" description="Helical" evidence="6">
    <location>
        <begin position="6"/>
        <end position="32"/>
    </location>
</feature>
<dbReference type="InterPro" id="IPR002416">
    <property type="entry name" value="T2SS_protein-GspH"/>
</dbReference>
<protein>
    <submittedName>
        <fullName evidence="7">Histidine kinase</fullName>
    </submittedName>
</protein>
<dbReference type="InterPro" id="IPR012902">
    <property type="entry name" value="N_methyl_site"/>
</dbReference>
<proteinExistence type="predicted"/>
<evidence type="ECO:0000313" key="7">
    <source>
        <dbReference type="EMBL" id="POB44543.1"/>
    </source>
</evidence>
<dbReference type="GO" id="GO:0016020">
    <property type="term" value="C:membrane"/>
    <property type="evidence" value="ECO:0007669"/>
    <property type="project" value="UniProtKB-SubCell"/>
</dbReference>
<evidence type="ECO:0000256" key="6">
    <source>
        <dbReference type="SAM" id="Phobius"/>
    </source>
</evidence>
<keyword evidence="7" id="KW-0418">Kinase</keyword>
<dbReference type="EMBL" id="PDGH01000124">
    <property type="protein sequence ID" value="POB44543.1"/>
    <property type="molecule type" value="Genomic_DNA"/>
</dbReference>
<accession>A0A2S3QZ73</accession>
<organism evidence="7 8">
    <name type="scientific">Vibrio vulnificus</name>
    <dbReference type="NCBI Taxonomy" id="672"/>
    <lineage>
        <taxon>Bacteria</taxon>
        <taxon>Pseudomonadati</taxon>
        <taxon>Pseudomonadota</taxon>
        <taxon>Gammaproteobacteria</taxon>
        <taxon>Vibrionales</taxon>
        <taxon>Vibrionaceae</taxon>
        <taxon>Vibrio</taxon>
    </lineage>
</organism>
<dbReference type="RefSeq" id="WP_103200889.1">
    <property type="nucleotide sequence ID" value="NZ_JASMUA010000005.1"/>
</dbReference>
<evidence type="ECO:0000313" key="8">
    <source>
        <dbReference type="Proteomes" id="UP000237466"/>
    </source>
</evidence>
<gene>
    <name evidence="7" type="ORF">CRN52_18250</name>
</gene>
<keyword evidence="4 6" id="KW-1133">Transmembrane helix</keyword>
<evidence type="ECO:0000256" key="5">
    <source>
        <dbReference type="ARBA" id="ARBA00023136"/>
    </source>
</evidence>
<evidence type="ECO:0000256" key="1">
    <source>
        <dbReference type="ARBA" id="ARBA00004167"/>
    </source>
</evidence>
<reference evidence="7 8" key="1">
    <citation type="journal article" date="2018" name="Front. Microbiol.">
        <title>Phylogeny of Vibrio vulnificus from the Analysis of the Core-Genome: Implications for Intra-Species Taxonomy.</title>
        <authorList>
            <person name="Roig F.J."/>
            <person name="Gonzalez-Candelas F."/>
            <person name="Sanjuan E."/>
            <person name="Fouz B."/>
            <person name="Feil E.J."/>
            <person name="Llorens C."/>
            <person name="Baker-Austin C."/>
            <person name="Oliver J.D."/>
            <person name="Danin-Poleg Y."/>
            <person name="Gibas C.J."/>
            <person name="Kashi Y."/>
            <person name="Gulig P.A."/>
            <person name="Morrison S.S."/>
            <person name="Amaro C."/>
        </authorList>
    </citation>
    <scope>NUCLEOTIDE SEQUENCE [LARGE SCALE GENOMIC DNA]</scope>
    <source>
        <strain evidence="7 8">CECT4608</strain>
    </source>
</reference>
<evidence type="ECO:0000256" key="3">
    <source>
        <dbReference type="ARBA" id="ARBA00022692"/>
    </source>
</evidence>
<dbReference type="Gene3D" id="3.30.700.10">
    <property type="entry name" value="Glycoprotein, Type 4 Pilin"/>
    <property type="match status" value="1"/>
</dbReference>